<evidence type="ECO:0000313" key="9">
    <source>
        <dbReference type="Proteomes" id="UP000799536"/>
    </source>
</evidence>
<dbReference type="InterPro" id="IPR003111">
    <property type="entry name" value="Lon_prtase_N"/>
</dbReference>
<keyword evidence="3" id="KW-0862">Zinc</keyword>
<dbReference type="InterPro" id="IPR046336">
    <property type="entry name" value="Lon_prtase_N_sf"/>
</dbReference>
<keyword evidence="5" id="KW-0175">Coiled coil</keyword>
<sequence>MVDNEVPPDTLEQTPLLAHRDARHLVRLVQCPQCSKPFSSPVTLPCGHTVCRSCLPIPQTRANISYPDTPDRQLGIACPIPKCKAEHATGECGVDVTLAKLMVLVKAEITEHRSQSENSPIVLEESVQLSEDQNLIEKEKPSEKARSRILHGGRLASTYALAEMGELQYNSDVAYRSLSPTMDDYSELDTILLDRLREVAHKELDCLVCYNIMLDPTTTGCGHTFCRRCLGRVMDHSNICPICRRQLHVPASLENQPSNARIIALLNTLCPDIVAARLSALALEEQPANDEFDTPLFVCTLSLPMMPTFLHVFEPRYRLMIRRCLQGNRRFGMVMYNRNSSPQGDLGATSFLQYGTLLEIVNVEMLRDGRSFVETRGISRFRVRDHGMLDGYEVARVEKIEDVSLAEEERREAEETRAALALAEEAQSQGRNLTPELAMNMLSTRQLLDRARDFIERMKSRNAPWLNEQIVQLYGCPPDDPAIFPYWFASVLPIAEEEKYIFFRTTTVRERIKIVNNWILRIERQRCLMAIFTIQAGRGFSD</sequence>
<evidence type="ECO:0000256" key="3">
    <source>
        <dbReference type="ARBA" id="ARBA00022833"/>
    </source>
</evidence>
<dbReference type="SMART" id="SM00184">
    <property type="entry name" value="RING"/>
    <property type="match status" value="2"/>
</dbReference>
<evidence type="ECO:0000256" key="4">
    <source>
        <dbReference type="PROSITE-ProRule" id="PRU00175"/>
    </source>
</evidence>
<dbReference type="Gene3D" id="2.30.130.40">
    <property type="entry name" value="LON domain-like"/>
    <property type="match status" value="1"/>
</dbReference>
<dbReference type="SMART" id="SM00464">
    <property type="entry name" value="LON"/>
    <property type="match status" value="1"/>
</dbReference>
<dbReference type="PANTHER" id="PTHR23327">
    <property type="entry name" value="RING FINGER PROTEIN 127"/>
    <property type="match status" value="1"/>
</dbReference>
<evidence type="ECO:0000259" key="6">
    <source>
        <dbReference type="PROSITE" id="PS50089"/>
    </source>
</evidence>
<dbReference type="Gene3D" id="3.30.40.10">
    <property type="entry name" value="Zinc/RING finger domain, C3HC4 (zinc finger)"/>
    <property type="match status" value="2"/>
</dbReference>
<evidence type="ECO:0000256" key="1">
    <source>
        <dbReference type="ARBA" id="ARBA00022723"/>
    </source>
</evidence>
<name>A0A9P4N3A7_9PLEO</name>
<reference evidence="8" key="1">
    <citation type="journal article" date="2020" name="Stud. Mycol.">
        <title>101 Dothideomycetes genomes: a test case for predicting lifestyles and emergence of pathogens.</title>
        <authorList>
            <person name="Haridas S."/>
            <person name="Albert R."/>
            <person name="Binder M."/>
            <person name="Bloem J."/>
            <person name="Labutti K."/>
            <person name="Salamov A."/>
            <person name="Andreopoulos B."/>
            <person name="Baker S."/>
            <person name="Barry K."/>
            <person name="Bills G."/>
            <person name="Bluhm B."/>
            <person name="Cannon C."/>
            <person name="Castanera R."/>
            <person name="Culley D."/>
            <person name="Daum C."/>
            <person name="Ezra D."/>
            <person name="Gonzalez J."/>
            <person name="Henrissat B."/>
            <person name="Kuo A."/>
            <person name="Liang C."/>
            <person name="Lipzen A."/>
            <person name="Lutzoni F."/>
            <person name="Magnuson J."/>
            <person name="Mondo S."/>
            <person name="Nolan M."/>
            <person name="Ohm R."/>
            <person name="Pangilinan J."/>
            <person name="Park H.-J."/>
            <person name="Ramirez L."/>
            <person name="Alfaro M."/>
            <person name="Sun H."/>
            <person name="Tritt A."/>
            <person name="Yoshinaga Y."/>
            <person name="Zwiers L.-H."/>
            <person name="Turgeon B."/>
            <person name="Goodwin S."/>
            <person name="Spatafora J."/>
            <person name="Crous P."/>
            <person name="Grigoriev I."/>
        </authorList>
    </citation>
    <scope>NUCLEOTIDE SEQUENCE</scope>
    <source>
        <strain evidence="8">ATCC 74209</strain>
    </source>
</reference>
<dbReference type="SUPFAM" id="SSF57850">
    <property type="entry name" value="RING/U-box"/>
    <property type="match status" value="2"/>
</dbReference>
<organism evidence="8 9">
    <name type="scientific">Delitschia confertaspora ATCC 74209</name>
    <dbReference type="NCBI Taxonomy" id="1513339"/>
    <lineage>
        <taxon>Eukaryota</taxon>
        <taxon>Fungi</taxon>
        <taxon>Dikarya</taxon>
        <taxon>Ascomycota</taxon>
        <taxon>Pezizomycotina</taxon>
        <taxon>Dothideomycetes</taxon>
        <taxon>Pleosporomycetidae</taxon>
        <taxon>Pleosporales</taxon>
        <taxon>Delitschiaceae</taxon>
        <taxon>Delitschia</taxon>
    </lineage>
</organism>
<dbReference type="EMBL" id="ML993852">
    <property type="protein sequence ID" value="KAF2205610.1"/>
    <property type="molecule type" value="Genomic_DNA"/>
</dbReference>
<dbReference type="InterPro" id="IPR017907">
    <property type="entry name" value="Znf_RING_CS"/>
</dbReference>
<keyword evidence="2 4" id="KW-0863">Zinc-finger</keyword>
<evidence type="ECO:0000256" key="5">
    <source>
        <dbReference type="SAM" id="Coils"/>
    </source>
</evidence>
<feature type="domain" description="RING-type" evidence="6">
    <location>
        <begin position="206"/>
        <end position="244"/>
    </location>
</feature>
<feature type="coiled-coil region" evidence="5">
    <location>
        <begin position="396"/>
        <end position="426"/>
    </location>
</feature>
<dbReference type="InterPro" id="IPR027370">
    <property type="entry name" value="Znf-RING_euk"/>
</dbReference>
<keyword evidence="9" id="KW-1185">Reference proteome</keyword>
<dbReference type="PROSITE" id="PS50089">
    <property type="entry name" value="ZF_RING_2"/>
    <property type="match status" value="2"/>
</dbReference>
<evidence type="ECO:0000256" key="2">
    <source>
        <dbReference type="ARBA" id="ARBA00022771"/>
    </source>
</evidence>
<dbReference type="GO" id="GO:0008270">
    <property type="term" value="F:zinc ion binding"/>
    <property type="evidence" value="ECO:0007669"/>
    <property type="project" value="UniProtKB-KW"/>
</dbReference>
<proteinExistence type="predicted"/>
<feature type="domain" description="RING-type" evidence="6">
    <location>
        <begin position="31"/>
        <end position="82"/>
    </location>
</feature>
<dbReference type="Pfam" id="PF02190">
    <property type="entry name" value="LON_substr_bdg"/>
    <property type="match status" value="1"/>
</dbReference>
<dbReference type="SUPFAM" id="SSF88697">
    <property type="entry name" value="PUA domain-like"/>
    <property type="match status" value="1"/>
</dbReference>
<dbReference type="Proteomes" id="UP000799536">
    <property type="component" value="Unassembled WGS sequence"/>
</dbReference>
<protein>
    <submittedName>
        <fullName evidence="8">Uncharacterized protein</fullName>
    </submittedName>
</protein>
<dbReference type="InterPro" id="IPR001841">
    <property type="entry name" value="Znf_RING"/>
</dbReference>
<dbReference type="PROSITE" id="PS00518">
    <property type="entry name" value="ZF_RING_1"/>
    <property type="match status" value="2"/>
</dbReference>
<keyword evidence="1" id="KW-0479">Metal-binding</keyword>
<dbReference type="AlphaFoldDB" id="A0A9P4N3A7"/>
<dbReference type="InterPro" id="IPR015947">
    <property type="entry name" value="PUA-like_sf"/>
</dbReference>
<dbReference type="PROSITE" id="PS51787">
    <property type="entry name" value="LON_N"/>
    <property type="match status" value="1"/>
</dbReference>
<dbReference type="OrthoDB" id="264917at2759"/>
<dbReference type="Pfam" id="PF13923">
    <property type="entry name" value="zf-C3HC4_2"/>
    <property type="match status" value="1"/>
</dbReference>
<evidence type="ECO:0000259" key="7">
    <source>
        <dbReference type="PROSITE" id="PS51787"/>
    </source>
</evidence>
<dbReference type="PANTHER" id="PTHR23327:SF42">
    <property type="entry name" value="LON PEPTIDASE N-TERMINAL DOMAIN AND RING FINGER PROTEIN C14F5.10C"/>
    <property type="match status" value="1"/>
</dbReference>
<evidence type="ECO:0000313" key="8">
    <source>
        <dbReference type="EMBL" id="KAF2205610.1"/>
    </source>
</evidence>
<dbReference type="InterPro" id="IPR013083">
    <property type="entry name" value="Znf_RING/FYVE/PHD"/>
</dbReference>
<feature type="domain" description="Lon N-terminal" evidence="7">
    <location>
        <begin position="278"/>
        <end position="523"/>
    </location>
</feature>
<comment type="caution">
    <text evidence="8">The sequence shown here is derived from an EMBL/GenBank/DDBJ whole genome shotgun (WGS) entry which is preliminary data.</text>
</comment>
<accession>A0A9P4N3A7</accession>
<dbReference type="GO" id="GO:0061630">
    <property type="term" value="F:ubiquitin protein ligase activity"/>
    <property type="evidence" value="ECO:0007669"/>
    <property type="project" value="TreeGrafter"/>
</dbReference>
<dbReference type="Pfam" id="PF13445">
    <property type="entry name" value="zf-RING_UBOX"/>
    <property type="match status" value="1"/>
</dbReference>
<gene>
    <name evidence="8" type="ORF">GQ43DRAFT_427916</name>
</gene>